<dbReference type="GO" id="GO:0016787">
    <property type="term" value="F:hydrolase activity"/>
    <property type="evidence" value="ECO:0007669"/>
    <property type="project" value="UniProtKB-KW"/>
</dbReference>
<evidence type="ECO:0000256" key="7">
    <source>
        <dbReference type="SAM" id="Coils"/>
    </source>
</evidence>
<evidence type="ECO:0000256" key="3">
    <source>
        <dbReference type="ARBA" id="ARBA00022679"/>
    </source>
</evidence>
<dbReference type="SMART" id="SM00382">
    <property type="entry name" value="AAA"/>
    <property type="match status" value="2"/>
</dbReference>
<dbReference type="PROSITE" id="PS51146">
    <property type="entry name" value="KAIC"/>
    <property type="match status" value="2"/>
</dbReference>
<dbReference type="AlphaFoldDB" id="A0A1M5L2Z9"/>
<keyword evidence="4" id="KW-0677">Repeat</keyword>
<evidence type="ECO:0000313" key="10">
    <source>
        <dbReference type="Proteomes" id="UP000184485"/>
    </source>
</evidence>
<evidence type="ECO:0000256" key="6">
    <source>
        <dbReference type="ARBA" id="ARBA00022801"/>
    </source>
</evidence>
<keyword evidence="6" id="KW-0378">Hydrolase</keyword>
<dbReference type="InterPro" id="IPR014774">
    <property type="entry name" value="KaiC-like_dom"/>
</dbReference>
<sequence>MGKFDNVQGQMTRKVSTGITGFDRMSGGGLPAGRVTAAIGGAGTGKTVFALQTLVHRINESGRPGILVTFEQSADGITSDINSFAWEGGRLLESGKLIVIDGRPKPETVMSGSFDIAGLLAMTEGAAAPDWPSCIVFDGIDTLLALLGTATAQRAELLRLQDFINRIDSMVILTIKAGSDSTTGFEEIALYMADCVIELSRETEDGASPRGIRIQKYRSSDHMLRRLPFLMTAGGIEVEGIEAEPRILPVSSERLSLGVPHLDVMLAGGIFRGSSTLLSGSPGTAKTTLGCLFVDTMCKRGERALSICFDEGPMEIVRNVASVGIDLQRHINAGLLRMHSIADRSAGPDEFAFEIRTEVERHRPSHLVIDPISVFTADPISQRAVRRIIELCKRENITIVLTSLLDRAAGESESSRSYVSTICDTWIHLSYVLSNGERNRALTIVKSRGTAHSNQVGELLLAAGGVSIADAYTEDGEVLMGSLRWQKERSNQRAIREAEAEAKLRYHEAKRGVEELAQRIAMLTAELAEKEGDVQRLADEAAASILFETERRGEMSRLRSAMTTAAGERIAE</sequence>
<feature type="coiled-coil region" evidence="7">
    <location>
        <begin position="506"/>
        <end position="540"/>
    </location>
</feature>
<keyword evidence="7" id="KW-0175">Coiled coil</keyword>
<evidence type="ECO:0000313" key="9">
    <source>
        <dbReference type="EMBL" id="SHG59482.1"/>
    </source>
</evidence>
<dbReference type="GO" id="GO:0004674">
    <property type="term" value="F:protein serine/threonine kinase activity"/>
    <property type="evidence" value="ECO:0007669"/>
    <property type="project" value="UniProtKB-EC"/>
</dbReference>
<dbReference type="PIRSF" id="PIRSF039117">
    <property type="entry name" value="KaiC"/>
    <property type="match status" value="1"/>
</dbReference>
<organism evidence="9 10">
    <name type="scientific">Kaistia soli DSM 19436</name>
    <dbReference type="NCBI Taxonomy" id="1122133"/>
    <lineage>
        <taxon>Bacteria</taxon>
        <taxon>Pseudomonadati</taxon>
        <taxon>Pseudomonadota</taxon>
        <taxon>Alphaproteobacteria</taxon>
        <taxon>Hyphomicrobiales</taxon>
        <taxon>Kaistiaceae</taxon>
        <taxon>Kaistia</taxon>
    </lineage>
</organism>
<proteinExistence type="predicted"/>
<dbReference type="InterPro" id="IPR027417">
    <property type="entry name" value="P-loop_NTPase"/>
</dbReference>
<dbReference type="Pfam" id="PF06745">
    <property type="entry name" value="ATPase"/>
    <property type="match status" value="2"/>
</dbReference>
<evidence type="ECO:0000259" key="8">
    <source>
        <dbReference type="PROSITE" id="PS51146"/>
    </source>
</evidence>
<dbReference type="InterPro" id="IPR003593">
    <property type="entry name" value="AAA+_ATPase"/>
</dbReference>
<protein>
    <recommendedName>
        <fullName evidence="1">non-specific serine/threonine protein kinase</fullName>
        <ecNumber evidence="1">2.7.11.1</ecNumber>
    </recommendedName>
</protein>
<dbReference type="Gene3D" id="3.40.50.300">
    <property type="entry name" value="P-loop containing nucleotide triphosphate hydrolases"/>
    <property type="match status" value="2"/>
</dbReference>
<evidence type="ECO:0000256" key="5">
    <source>
        <dbReference type="ARBA" id="ARBA00022777"/>
    </source>
</evidence>
<dbReference type="InterPro" id="IPR030665">
    <property type="entry name" value="KaiC"/>
</dbReference>
<dbReference type="InterPro" id="IPR051347">
    <property type="entry name" value="Circadian_clock_KaiC-rel"/>
</dbReference>
<keyword evidence="2" id="KW-0597">Phosphoprotein</keyword>
<feature type="domain" description="KaiC" evidence="8">
    <location>
        <begin position="253"/>
        <end position="482"/>
    </location>
</feature>
<evidence type="ECO:0000256" key="2">
    <source>
        <dbReference type="ARBA" id="ARBA00022553"/>
    </source>
</evidence>
<accession>A0A1M5L2Z9</accession>
<dbReference type="RefSeq" id="WP_073057654.1">
    <property type="nucleotide sequence ID" value="NZ_FQUP01000006.1"/>
</dbReference>
<evidence type="ECO:0000256" key="1">
    <source>
        <dbReference type="ARBA" id="ARBA00012513"/>
    </source>
</evidence>
<evidence type="ECO:0000256" key="4">
    <source>
        <dbReference type="ARBA" id="ARBA00022737"/>
    </source>
</evidence>
<dbReference type="GO" id="GO:0005524">
    <property type="term" value="F:ATP binding"/>
    <property type="evidence" value="ECO:0007669"/>
    <property type="project" value="InterPro"/>
</dbReference>
<dbReference type="EC" id="2.7.11.1" evidence="1"/>
<reference evidence="9 10" key="1">
    <citation type="submission" date="2016-11" db="EMBL/GenBank/DDBJ databases">
        <authorList>
            <person name="Jaros S."/>
            <person name="Januszkiewicz K."/>
            <person name="Wedrychowicz H."/>
        </authorList>
    </citation>
    <scope>NUCLEOTIDE SEQUENCE [LARGE SCALE GENOMIC DNA]</scope>
    <source>
        <strain evidence="9 10">DSM 19436</strain>
    </source>
</reference>
<dbReference type="PANTHER" id="PTHR42926:SF1">
    <property type="entry name" value="CIRCADIAN CLOCK OSCILLATOR PROTEIN KAIC 1"/>
    <property type="match status" value="1"/>
</dbReference>
<dbReference type="PANTHER" id="PTHR42926">
    <property type="match status" value="1"/>
</dbReference>
<dbReference type="EMBL" id="FQUP01000006">
    <property type="protein sequence ID" value="SHG59482.1"/>
    <property type="molecule type" value="Genomic_DNA"/>
</dbReference>
<name>A0A1M5L2Z9_9HYPH</name>
<dbReference type="STRING" id="1122133.SAMN02745157_4481"/>
<keyword evidence="5" id="KW-0418">Kinase</keyword>
<dbReference type="Proteomes" id="UP000184485">
    <property type="component" value="Unassembled WGS sequence"/>
</dbReference>
<feature type="domain" description="KaiC" evidence="8">
    <location>
        <begin position="13"/>
        <end position="252"/>
    </location>
</feature>
<dbReference type="InterPro" id="IPR010624">
    <property type="entry name" value="KaiC_dom"/>
</dbReference>
<keyword evidence="3" id="KW-0808">Transferase</keyword>
<dbReference type="SUPFAM" id="SSF52540">
    <property type="entry name" value="P-loop containing nucleoside triphosphate hydrolases"/>
    <property type="match status" value="2"/>
</dbReference>
<dbReference type="NCBIfam" id="NF006799">
    <property type="entry name" value="PRK09302.1"/>
    <property type="match status" value="1"/>
</dbReference>
<gene>
    <name evidence="9" type="ORF">SAMN02745157_4481</name>
</gene>
<keyword evidence="10" id="KW-1185">Reference proteome</keyword>